<feature type="transmembrane region" description="Helical" evidence="3">
    <location>
        <begin position="566"/>
        <end position="588"/>
    </location>
</feature>
<accession>A0A1B7HT77</accession>
<keyword evidence="1" id="KW-1188">Viral release from host cell</keyword>
<gene>
    <name evidence="5" type="ORF">M979_1685</name>
</gene>
<feature type="coiled-coil region" evidence="2">
    <location>
        <begin position="97"/>
        <end position="166"/>
    </location>
</feature>
<proteinExistence type="predicted"/>
<name>A0A1B7HT77_9ENTR</name>
<dbReference type="NCBIfam" id="TIGR01760">
    <property type="entry name" value="tape_meas_TP901"/>
    <property type="match status" value="1"/>
</dbReference>
<comment type="caution">
    <text evidence="5">The sequence shown here is derived from an EMBL/GenBank/DDBJ whole genome shotgun (WGS) entry which is preliminary data.</text>
</comment>
<dbReference type="PATRIC" id="fig|1354255.3.peg.1742"/>
<evidence type="ECO:0000256" key="3">
    <source>
        <dbReference type="SAM" id="Phobius"/>
    </source>
</evidence>
<dbReference type="Pfam" id="PF10145">
    <property type="entry name" value="PhageMin_Tail"/>
    <property type="match status" value="1"/>
</dbReference>
<evidence type="ECO:0000313" key="6">
    <source>
        <dbReference type="Proteomes" id="UP000078286"/>
    </source>
</evidence>
<feature type="transmembrane region" description="Helical" evidence="3">
    <location>
        <begin position="619"/>
        <end position="638"/>
    </location>
</feature>
<evidence type="ECO:0000256" key="1">
    <source>
        <dbReference type="ARBA" id="ARBA00022612"/>
    </source>
</evidence>
<keyword evidence="3" id="KW-0472">Membrane</keyword>
<feature type="transmembrane region" description="Helical" evidence="3">
    <location>
        <begin position="538"/>
        <end position="559"/>
    </location>
</feature>
<feature type="domain" description="Phage tail tape measure protein" evidence="4">
    <location>
        <begin position="239"/>
        <end position="440"/>
    </location>
</feature>
<dbReference type="PANTHER" id="PTHR37813:SF1">
    <property type="entry name" value="FELS-2 PROPHAGE PROTEIN"/>
    <property type="match status" value="1"/>
</dbReference>
<protein>
    <submittedName>
        <fullName evidence="5">Phage protein</fullName>
    </submittedName>
</protein>
<dbReference type="InterPro" id="IPR010090">
    <property type="entry name" value="Phage_tape_meas"/>
</dbReference>
<dbReference type="AlphaFoldDB" id="A0A1B7HT77"/>
<keyword evidence="6" id="KW-1185">Reference proteome</keyword>
<organism evidence="5 6">
    <name type="scientific">Buttiauxella noackiae ATCC 51607</name>
    <dbReference type="NCBI Taxonomy" id="1354255"/>
    <lineage>
        <taxon>Bacteria</taxon>
        <taxon>Pseudomonadati</taxon>
        <taxon>Pseudomonadota</taxon>
        <taxon>Gammaproteobacteria</taxon>
        <taxon>Enterobacterales</taxon>
        <taxon>Enterobacteriaceae</taxon>
        <taxon>Buttiauxella</taxon>
    </lineage>
</organism>
<evidence type="ECO:0000313" key="5">
    <source>
        <dbReference type="EMBL" id="OAT18861.1"/>
    </source>
</evidence>
<dbReference type="Proteomes" id="UP000078286">
    <property type="component" value="Unassembled WGS sequence"/>
</dbReference>
<dbReference type="RefSeq" id="WP_064554445.1">
    <property type="nucleotide sequence ID" value="NZ_LXEO01000017.1"/>
</dbReference>
<keyword evidence="2" id="KW-0175">Coiled coil</keyword>
<evidence type="ECO:0000256" key="2">
    <source>
        <dbReference type="SAM" id="Coils"/>
    </source>
</evidence>
<evidence type="ECO:0000259" key="4">
    <source>
        <dbReference type="Pfam" id="PF10145"/>
    </source>
</evidence>
<sequence length="814" mass="85660">MSNNVRIEVLLKAVDQATRPFKHIQTASKTLAGDIRDTHKTLKDLNGQASRIEGFRKTSAQLAVTGQSLTKAKTEAEALATQFKNTERPTREQAKALATAKAAAEGLQAKYNSLTESVKRQQRELGQAGINTRNLTADELRLKGRISETTNQLNRQKLALEQVSAKQAKLNAIKNRYQAGKELAGTAGAVGAAGVGMATAGVAAGVGILKPGYDFAQKNSELQAVLGVEKTSPEMEALRKQARQLGDNTAASADDAAGAQIIIAKAGGDSAAIQAATPVTLNMALANQRTMEENAALLMGMRSAFQLSNDQVAHIGDVLSTTMNKTAADFNGLSDALTYVAPVAKNAGISIEETAAMAGALHDAKITGSMAGTGSRAVISRLQAPVGQAKTALGELGVKNTDAKGNMRPLFTLLKEMQASFTRNKLGTAQQAEYMKVIFGEEASSAAAVLMTDAMTGKLDRLTATFKASDGKTAELVKVMQDNLGGDFKEFQSAYEAVGTDLFDQQESSLRKLTQTTTKYVLKLDHWIVQNKGLAQTLLKVGGVALALIGMVGAIGLVAWPVIAGINAIIAAAGLLGTAFTVAGGAMMTVLGALTWPIVAVGAAIVAGVLLIRQYWEPLGAFFSGVVAGLTAAFAPVGDMFAPFVPMFDAIGQKLRAVWQWFTELIAPVKASKDTLDSWKDSGVAVGQALAGAFKLALAPVTALRSGIDYVLEKLGLINQESGQLDAKAEQVNAYASGGGYSPSGGVLTGNYGSYQPVTASAGKSYTDQSRNEYHIAIGGGVQNGGELDRQLRDSLEKYEREKRARQRGSMMYD</sequence>
<feature type="transmembrane region" description="Helical" evidence="3">
    <location>
        <begin position="594"/>
        <end position="612"/>
    </location>
</feature>
<keyword evidence="3" id="KW-1133">Transmembrane helix</keyword>
<dbReference type="PANTHER" id="PTHR37813">
    <property type="entry name" value="FELS-2 PROPHAGE PROTEIN"/>
    <property type="match status" value="1"/>
</dbReference>
<keyword evidence="3" id="KW-0812">Transmembrane</keyword>
<reference evidence="5 6" key="1">
    <citation type="submission" date="2016-04" db="EMBL/GenBank/DDBJ databases">
        <title>ATOL: Assembling a taxonomically balanced genome-scale reconstruction of the evolutionary history of the Enterobacteriaceae.</title>
        <authorList>
            <person name="Plunkett G.III."/>
            <person name="Neeno-Eckwall E.C."/>
            <person name="Glasner J.D."/>
            <person name="Perna N.T."/>
        </authorList>
    </citation>
    <scope>NUCLEOTIDE SEQUENCE [LARGE SCALE GENOMIC DNA]</scope>
    <source>
        <strain evidence="5 6">ATCC 51607</strain>
    </source>
</reference>
<dbReference type="EMBL" id="LXEO01000017">
    <property type="protein sequence ID" value="OAT18861.1"/>
    <property type="molecule type" value="Genomic_DNA"/>
</dbReference>